<keyword evidence="3" id="KW-0238">DNA-binding</keyword>
<protein>
    <submittedName>
        <fullName evidence="6">LysR family transcriptional regulator</fullName>
    </submittedName>
</protein>
<dbReference type="CDD" id="cd05466">
    <property type="entry name" value="PBP2_LTTR_substrate"/>
    <property type="match status" value="1"/>
</dbReference>
<comment type="caution">
    <text evidence="6">The sequence shown here is derived from an EMBL/GenBank/DDBJ whole genome shotgun (WGS) entry which is preliminary data.</text>
</comment>
<dbReference type="Pfam" id="PF03466">
    <property type="entry name" value="LysR_substrate"/>
    <property type="match status" value="1"/>
</dbReference>
<dbReference type="InterPro" id="IPR036388">
    <property type="entry name" value="WH-like_DNA-bd_sf"/>
</dbReference>
<dbReference type="InterPro" id="IPR000847">
    <property type="entry name" value="LysR_HTH_N"/>
</dbReference>
<evidence type="ECO:0000256" key="3">
    <source>
        <dbReference type="ARBA" id="ARBA00023125"/>
    </source>
</evidence>
<gene>
    <name evidence="6" type="ORF">IAB77_04400</name>
</gene>
<dbReference type="InterPro" id="IPR050950">
    <property type="entry name" value="HTH-type_LysR_regulators"/>
</dbReference>
<dbReference type="Pfam" id="PF00126">
    <property type="entry name" value="HTH_1"/>
    <property type="match status" value="1"/>
</dbReference>
<dbReference type="SUPFAM" id="SSF53850">
    <property type="entry name" value="Periplasmic binding protein-like II"/>
    <property type="match status" value="1"/>
</dbReference>
<dbReference type="Proteomes" id="UP000824262">
    <property type="component" value="Unassembled WGS sequence"/>
</dbReference>
<dbReference type="AlphaFoldDB" id="A0A9D0ZFN6"/>
<dbReference type="GO" id="GO:0003700">
    <property type="term" value="F:DNA-binding transcription factor activity"/>
    <property type="evidence" value="ECO:0007669"/>
    <property type="project" value="InterPro"/>
</dbReference>
<dbReference type="PROSITE" id="PS50931">
    <property type="entry name" value="HTH_LYSR"/>
    <property type="match status" value="1"/>
</dbReference>
<dbReference type="PANTHER" id="PTHR30419">
    <property type="entry name" value="HTH-TYPE TRANSCRIPTIONAL REGULATOR YBHD"/>
    <property type="match status" value="1"/>
</dbReference>
<dbReference type="PRINTS" id="PR00039">
    <property type="entry name" value="HTHLYSR"/>
</dbReference>
<feature type="domain" description="HTH lysR-type" evidence="5">
    <location>
        <begin position="1"/>
        <end position="58"/>
    </location>
</feature>
<reference evidence="6" key="2">
    <citation type="journal article" date="2021" name="PeerJ">
        <title>Extensive microbial diversity within the chicken gut microbiome revealed by metagenomics and culture.</title>
        <authorList>
            <person name="Gilroy R."/>
            <person name="Ravi A."/>
            <person name="Getino M."/>
            <person name="Pursley I."/>
            <person name="Horton D.L."/>
            <person name="Alikhan N.F."/>
            <person name="Baker D."/>
            <person name="Gharbi K."/>
            <person name="Hall N."/>
            <person name="Watson M."/>
            <person name="Adriaenssens E.M."/>
            <person name="Foster-Nyarko E."/>
            <person name="Jarju S."/>
            <person name="Secka A."/>
            <person name="Antonio M."/>
            <person name="Oren A."/>
            <person name="Chaudhuri R.R."/>
            <person name="La Ragione R."/>
            <person name="Hildebrand F."/>
            <person name="Pallen M.J."/>
        </authorList>
    </citation>
    <scope>NUCLEOTIDE SEQUENCE</scope>
    <source>
        <strain evidence="6">ChiBcolR7-354</strain>
    </source>
</reference>
<dbReference type="SUPFAM" id="SSF46785">
    <property type="entry name" value="Winged helix' DNA-binding domain"/>
    <property type="match status" value="1"/>
</dbReference>
<evidence type="ECO:0000256" key="2">
    <source>
        <dbReference type="ARBA" id="ARBA00023015"/>
    </source>
</evidence>
<keyword evidence="4" id="KW-0804">Transcription</keyword>
<name>A0A9D0ZFN6_9FIRM</name>
<evidence type="ECO:0000313" key="6">
    <source>
        <dbReference type="EMBL" id="HIQ78479.1"/>
    </source>
</evidence>
<dbReference type="InterPro" id="IPR036390">
    <property type="entry name" value="WH_DNA-bd_sf"/>
</dbReference>
<dbReference type="Gene3D" id="3.40.190.290">
    <property type="match status" value="1"/>
</dbReference>
<keyword evidence="2" id="KW-0805">Transcription regulation</keyword>
<evidence type="ECO:0000256" key="4">
    <source>
        <dbReference type="ARBA" id="ARBA00023163"/>
    </source>
</evidence>
<dbReference type="Gene3D" id="1.10.10.10">
    <property type="entry name" value="Winged helix-like DNA-binding domain superfamily/Winged helix DNA-binding domain"/>
    <property type="match status" value="1"/>
</dbReference>
<sequence>MELRVLRYFLTVAREENITKAAEVLHMTQPTLSRQLSQLEEELGVRLFERGARHITLTNEGVLLRRRAQELVSLADKTERELAAQSELMEGEISLGCGVLDSVAVLADLMDSFSRLNPGVTFEVFTSAADVIRDRMDRGLTDVGLLLEPVSMDSYEFIRLGVRESWMAVMRPDDPLAAQESVTAADLARRELIMPLREAVKNELASWFGELYPSLRIRYTSNISTNAAILAQKGFGILVVIAGSLPFLDASKLVMRPLSPPLSSTSVLAWKRGVPLSPAATRFIEHARCFPGIGKHEN</sequence>
<organism evidence="6 7">
    <name type="scientific">Candidatus Scatomorpha intestinavium</name>
    <dbReference type="NCBI Taxonomy" id="2840922"/>
    <lineage>
        <taxon>Bacteria</taxon>
        <taxon>Bacillati</taxon>
        <taxon>Bacillota</taxon>
        <taxon>Clostridia</taxon>
        <taxon>Eubacteriales</taxon>
        <taxon>Candidatus Scatomorpha</taxon>
    </lineage>
</organism>
<proteinExistence type="inferred from homology"/>
<dbReference type="InterPro" id="IPR005119">
    <property type="entry name" value="LysR_subst-bd"/>
</dbReference>
<dbReference type="FunFam" id="1.10.10.10:FF:000001">
    <property type="entry name" value="LysR family transcriptional regulator"/>
    <property type="match status" value="1"/>
</dbReference>
<evidence type="ECO:0000256" key="1">
    <source>
        <dbReference type="ARBA" id="ARBA00009437"/>
    </source>
</evidence>
<dbReference type="GO" id="GO:0003677">
    <property type="term" value="F:DNA binding"/>
    <property type="evidence" value="ECO:0007669"/>
    <property type="project" value="UniProtKB-KW"/>
</dbReference>
<reference evidence="6" key="1">
    <citation type="submission" date="2020-10" db="EMBL/GenBank/DDBJ databases">
        <authorList>
            <person name="Gilroy R."/>
        </authorList>
    </citation>
    <scope>NUCLEOTIDE SEQUENCE</scope>
    <source>
        <strain evidence="6">ChiBcolR7-354</strain>
    </source>
</reference>
<dbReference type="EMBL" id="DVGA01000043">
    <property type="protein sequence ID" value="HIQ78479.1"/>
    <property type="molecule type" value="Genomic_DNA"/>
</dbReference>
<dbReference type="PANTHER" id="PTHR30419:SF8">
    <property type="entry name" value="NITROGEN ASSIMILATION TRANSCRIPTIONAL ACTIVATOR-RELATED"/>
    <property type="match status" value="1"/>
</dbReference>
<comment type="similarity">
    <text evidence="1">Belongs to the LysR transcriptional regulatory family.</text>
</comment>
<evidence type="ECO:0000313" key="7">
    <source>
        <dbReference type="Proteomes" id="UP000824262"/>
    </source>
</evidence>
<dbReference type="GO" id="GO:0005829">
    <property type="term" value="C:cytosol"/>
    <property type="evidence" value="ECO:0007669"/>
    <property type="project" value="TreeGrafter"/>
</dbReference>
<accession>A0A9D0ZFN6</accession>
<evidence type="ECO:0000259" key="5">
    <source>
        <dbReference type="PROSITE" id="PS50931"/>
    </source>
</evidence>